<name>A0ABP8Z1I0_9MICO</name>
<evidence type="ECO:0000313" key="1">
    <source>
        <dbReference type="EMBL" id="GAA4743761.1"/>
    </source>
</evidence>
<accession>A0ABP8Z1I0</accession>
<gene>
    <name evidence="1" type="ORF">GCM10025783_14250</name>
</gene>
<comment type="caution">
    <text evidence="1">The sequence shown here is derived from an EMBL/GenBank/DDBJ whole genome shotgun (WGS) entry which is preliminary data.</text>
</comment>
<dbReference type="Proteomes" id="UP001500121">
    <property type="component" value="Unassembled WGS sequence"/>
</dbReference>
<evidence type="ECO:0008006" key="3">
    <source>
        <dbReference type="Google" id="ProtNLM"/>
    </source>
</evidence>
<protein>
    <recommendedName>
        <fullName evidence="3">DUF222 domain-containing protein</fullName>
    </recommendedName>
</protein>
<dbReference type="EMBL" id="BAABLP010000002">
    <property type="protein sequence ID" value="GAA4743761.1"/>
    <property type="molecule type" value="Genomic_DNA"/>
</dbReference>
<keyword evidence="2" id="KW-1185">Reference proteome</keyword>
<sequence length="218" mass="24497">MADRTAPEDWTAPVHIRRAVEEEAEEGLLLAEYATRMRLKNRIIVDTVTAEGSIDPEAWADEVRLVLGRLRLEAEGSARRMEQELRIAPLADGSATHEHDYRASDADNLDRRRRVYRLVARRLLSWENDAGQVAALLEAARRDAQEEVDAALTRAVSGDPVGRVDDEAHLRERLRLIATVDLPALEAAVHGGSAPIRVPPPSPLRRRVDHLLARLRRR</sequence>
<proteinExistence type="predicted"/>
<reference evidence="2" key="1">
    <citation type="journal article" date="2019" name="Int. J. Syst. Evol. Microbiol.">
        <title>The Global Catalogue of Microorganisms (GCM) 10K type strain sequencing project: providing services to taxonomists for standard genome sequencing and annotation.</title>
        <authorList>
            <consortium name="The Broad Institute Genomics Platform"/>
            <consortium name="The Broad Institute Genome Sequencing Center for Infectious Disease"/>
            <person name="Wu L."/>
            <person name="Ma J."/>
        </authorList>
    </citation>
    <scope>NUCLEOTIDE SEQUENCE [LARGE SCALE GENOMIC DNA]</scope>
    <source>
        <strain evidence="2">JCM 19015</strain>
    </source>
</reference>
<dbReference type="RefSeq" id="WP_345480360.1">
    <property type="nucleotide sequence ID" value="NZ_BAABLP010000002.1"/>
</dbReference>
<organism evidence="1 2">
    <name type="scientific">Amnibacterium soli</name>
    <dbReference type="NCBI Taxonomy" id="1282736"/>
    <lineage>
        <taxon>Bacteria</taxon>
        <taxon>Bacillati</taxon>
        <taxon>Actinomycetota</taxon>
        <taxon>Actinomycetes</taxon>
        <taxon>Micrococcales</taxon>
        <taxon>Microbacteriaceae</taxon>
        <taxon>Amnibacterium</taxon>
    </lineage>
</organism>
<evidence type="ECO:0000313" key="2">
    <source>
        <dbReference type="Proteomes" id="UP001500121"/>
    </source>
</evidence>